<accession>A0A2D6YGN9</accession>
<evidence type="ECO:0000256" key="1">
    <source>
        <dbReference type="SAM" id="SignalP"/>
    </source>
</evidence>
<organism evidence="2 3">
    <name type="scientific">SAR324 cluster bacterium</name>
    <dbReference type="NCBI Taxonomy" id="2024889"/>
    <lineage>
        <taxon>Bacteria</taxon>
        <taxon>Deltaproteobacteria</taxon>
        <taxon>SAR324 cluster</taxon>
    </lineage>
</organism>
<feature type="chain" id="PRO_5014990814" evidence="1">
    <location>
        <begin position="20"/>
        <end position="135"/>
    </location>
</feature>
<gene>
    <name evidence="2" type="ORF">CMN54_02605</name>
</gene>
<name>A0A2D6YGN9_9DELT</name>
<dbReference type="EMBL" id="NZEX01000025">
    <property type="protein sequence ID" value="MAH62344.1"/>
    <property type="molecule type" value="Genomic_DNA"/>
</dbReference>
<evidence type="ECO:0000313" key="3">
    <source>
        <dbReference type="Proteomes" id="UP000226525"/>
    </source>
</evidence>
<keyword evidence="1" id="KW-0732">Signal</keyword>
<proteinExistence type="predicted"/>
<reference evidence="3" key="1">
    <citation type="submission" date="2017-09" db="EMBL/GenBank/DDBJ databases">
        <title>The Reconstruction of 2,631 Draft Metagenome-Assembled Genomes from the Global Oceans.</title>
        <authorList>
            <person name="Tully B.J."/>
            <person name="Graham E.D."/>
            <person name="Heidelberg J.F."/>
        </authorList>
    </citation>
    <scope>NUCLEOTIDE SEQUENCE [LARGE SCALE GENOMIC DNA]</scope>
</reference>
<feature type="signal peptide" evidence="1">
    <location>
        <begin position="1"/>
        <end position="19"/>
    </location>
</feature>
<comment type="caution">
    <text evidence="2">The sequence shown here is derived from an EMBL/GenBank/DDBJ whole genome shotgun (WGS) entry which is preliminary data.</text>
</comment>
<dbReference type="AlphaFoldDB" id="A0A2D6YGN9"/>
<dbReference type="Proteomes" id="UP000226525">
    <property type="component" value="Unassembled WGS sequence"/>
</dbReference>
<evidence type="ECO:0000313" key="2">
    <source>
        <dbReference type="EMBL" id="MAH62344.1"/>
    </source>
</evidence>
<sequence>MSKLWLSFCCLAFASPVFAQGNSMSDNRCAEAIRQLTEFEPTGIYGSSVEHEWTPASMYLLQREAEKYRILHRHFLDQVENWRFEVLEMKGGKTMMFVFAKTFEPRYCEGPNAFFVKRIKQEPIGETRTQVSDRR</sequence>
<protein>
    <submittedName>
        <fullName evidence="2">Uncharacterized protein</fullName>
    </submittedName>
</protein>